<sequence>MSTAVVQTTNARTACRRAQFVSPPLAFRFADTNPRIGRSLAQSRFHELPQHVASVVADRLRLTPQVWDALAEDDEVHGFVGAKAVFEVWQTREGWRSRQFTRPGTEVLDSEDDGV</sequence>
<dbReference type="Proteomes" id="UP000199028">
    <property type="component" value="Unassembled WGS sequence"/>
</dbReference>
<proteinExistence type="predicted"/>
<dbReference type="OrthoDB" id="3630338at2"/>
<evidence type="ECO:0000313" key="2">
    <source>
        <dbReference type="Proteomes" id="UP000199028"/>
    </source>
</evidence>
<organism evidence="1 2">
    <name type="scientific">Lentzea flaviverrucosa</name>
    <dbReference type="NCBI Taxonomy" id="200379"/>
    <lineage>
        <taxon>Bacteria</taxon>
        <taxon>Bacillati</taxon>
        <taxon>Actinomycetota</taxon>
        <taxon>Actinomycetes</taxon>
        <taxon>Pseudonocardiales</taxon>
        <taxon>Pseudonocardiaceae</taxon>
        <taxon>Lentzea</taxon>
    </lineage>
</organism>
<reference evidence="2" key="1">
    <citation type="submission" date="2016-10" db="EMBL/GenBank/DDBJ databases">
        <authorList>
            <person name="Varghese N."/>
            <person name="Submissions S."/>
        </authorList>
    </citation>
    <scope>NUCLEOTIDE SEQUENCE [LARGE SCALE GENOMIC DNA]</scope>
    <source>
        <strain evidence="2">CGMCC 4.578</strain>
    </source>
</reference>
<keyword evidence="2" id="KW-1185">Reference proteome</keyword>
<dbReference type="EMBL" id="FOFT01000012">
    <property type="protein sequence ID" value="SES36901.1"/>
    <property type="molecule type" value="Genomic_DNA"/>
</dbReference>
<accession>A0A1H9WSX1</accession>
<dbReference type="RefSeq" id="WP_090069491.1">
    <property type="nucleotide sequence ID" value="NZ_FOFT01000012.1"/>
</dbReference>
<name>A0A1H9WSX1_9PSEU</name>
<protein>
    <submittedName>
        <fullName evidence="1">Uncharacterized protein</fullName>
    </submittedName>
</protein>
<dbReference type="AlphaFoldDB" id="A0A1H9WSX1"/>
<evidence type="ECO:0000313" key="1">
    <source>
        <dbReference type="EMBL" id="SES36901.1"/>
    </source>
</evidence>
<gene>
    <name evidence="1" type="ORF">SAMN05216195_112192</name>
</gene>